<evidence type="ECO:0000256" key="3">
    <source>
        <dbReference type="ARBA" id="ARBA00023125"/>
    </source>
</evidence>
<dbReference type="PANTHER" id="PTHR31072">
    <property type="entry name" value="TRANSCRIPTION FACTOR TCP4-RELATED"/>
    <property type="match status" value="1"/>
</dbReference>
<dbReference type="InterPro" id="IPR005333">
    <property type="entry name" value="Transcription_factor_TCP"/>
</dbReference>
<evidence type="ECO:0000256" key="4">
    <source>
        <dbReference type="ARBA" id="ARBA00023163"/>
    </source>
</evidence>
<dbReference type="Pfam" id="PF03634">
    <property type="entry name" value="TCP"/>
    <property type="match status" value="1"/>
</dbReference>
<organism evidence="8">
    <name type="scientific">Zapoteca tetragona</name>
    <dbReference type="NCBI Taxonomy" id="148732"/>
    <lineage>
        <taxon>Eukaryota</taxon>
        <taxon>Viridiplantae</taxon>
        <taxon>Streptophyta</taxon>
        <taxon>Embryophyta</taxon>
        <taxon>Tracheophyta</taxon>
        <taxon>Spermatophyta</taxon>
        <taxon>Magnoliopsida</taxon>
        <taxon>eudicotyledons</taxon>
        <taxon>Gunneridae</taxon>
        <taxon>Pentapetalae</taxon>
        <taxon>rosids</taxon>
        <taxon>fabids</taxon>
        <taxon>Fabales</taxon>
        <taxon>Fabaceae</taxon>
        <taxon>Caesalpinioideae</taxon>
        <taxon>mimosoid clade</taxon>
        <taxon>Ingeae</taxon>
        <taxon>Zapoteca</taxon>
    </lineage>
</organism>
<feature type="compositionally biased region" description="Basic and acidic residues" evidence="6">
    <location>
        <begin position="95"/>
        <end position="107"/>
    </location>
</feature>
<comment type="subcellular location">
    <subcellularLocation>
        <location evidence="1">Nucleus</location>
    </subcellularLocation>
</comment>
<dbReference type="GO" id="GO:0003700">
    <property type="term" value="F:DNA-binding transcription factor activity"/>
    <property type="evidence" value="ECO:0007669"/>
    <property type="project" value="InterPro"/>
</dbReference>
<evidence type="ECO:0000256" key="1">
    <source>
        <dbReference type="ARBA" id="ARBA00004123"/>
    </source>
</evidence>
<evidence type="ECO:0000313" key="8">
    <source>
        <dbReference type="EMBL" id="AAO88014.1"/>
    </source>
</evidence>
<keyword evidence="3" id="KW-0238">DNA-binding</keyword>
<keyword evidence="5" id="KW-0539">Nucleus</keyword>
<keyword evidence="4" id="KW-0804">Transcription</keyword>
<evidence type="ECO:0000256" key="6">
    <source>
        <dbReference type="SAM" id="MobiDB-lite"/>
    </source>
</evidence>
<evidence type="ECO:0000256" key="2">
    <source>
        <dbReference type="ARBA" id="ARBA00023015"/>
    </source>
</evidence>
<keyword evidence="2" id="KW-0805">Transcription regulation</keyword>
<evidence type="ECO:0000259" key="7">
    <source>
        <dbReference type="PROSITE" id="PS51369"/>
    </source>
</evidence>
<accession>Q84NA3</accession>
<feature type="region of interest" description="Disordered" evidence="6">
    <location>
        <begin position="47"/>
        <end position="107"/>
    </location>
</feature>
<dbReference type="PROSITE" id="PS51369">
    <property type="entry name" value="TCP"/>
    <property type="match status" value="1"/>
</dbReference>
<dbReference type="InterPro" id="IPR017887">
    <property type="entry name" value="TF_TCP_subgr"/>
</dbReference>
<dbReference type="EMBL" id="AY225812">
    <property type="protein sequence ID" value="AAO88014.1"/>
    <property type="molecule type" value="Genomic_DNA"/>
</dbReference>
<dbReference type="AlphaFoldDB" id="Q84NA3"/>
<feature type="non-terminal residue" evidence="8">
    <location>
        <position position="1"/>
    </location>
</feature>
<dbReference type="GO" id="GO:2000032">
    <property type="term" value="P:regulation of secondary shoot formation"/>
    <property type="evidence" value="ECO:0007669"/>
    <property type="project" value="TreeGrafter"/>
</dbReference>
<dbReference type="PANTHER" id="PTHR31072:SF224">
    <property type="entry name" value="TRANSCRIPTION FACTOR TCP1"/>
    <property type="match status" value="1"/>
</dbReference>
<feature type="compositionally biased region" description="Low complexity" evidence="6">
    <location>
        <begin position="52"/>
        <end position="71"/>
    </location>
</feature>
<reference evidence="8" key="1">
    <citation type="journal article" date="2003" name="Plant Physiol.">
        <title>A phylogenomic investigation of CYCLOIDEA-like TCP genes in the Leguminosae.</title>
        <authorList>
            <person name="Citerne H.L."/>
            <person name="Luo D."/>
            <person name="Pennington R.T."/>
            <person name="Coen E."/>
            <person name="Cronk Q.C."/>
        </authorList>
    </citation>
    <scope>NUCLEOTIDE SEQUENCE</scope>
    <source>
        <strain evidence="8">1</strain>
    </source>
</reference>
<evidence type="ECO:0000256" key="5">
    <source>
        <dbReference type="ARBA" id="ARBA00023242"/>
    </source>
</evidence>
<dbReference type="GO" id="GO:0043565">
    <property type="term" value="F:sequence-specific DNA binding"/>
    <property type="evidence" value="ECO:0007669"/>
    <property type="project" value="TreeGrafter"/>
</dbReference>
<name>Q84NA3_9FABA</name>
<dbReference type="GO" id="GO:0005634">
    <property type="term" value="C:nucleus"/>
    <property type="evidence" value="ECO:0007669"/>
    <property type="project" value="UniProtKB-SubCell"/>
</dbReference>
<sequence length="107" mass="12011">RVRLSIEIARKFFDLQDMLGFDKASNTLDWLFTKSKKAIQELEKTAARIGSKKMSSGSSKSKTCKSLSSSSECEEAVVSPQRAVDSDSAKLMMMRRPETAKKESREK</sequence>
<feature type="domain" description="TCP" evidence="7">
    <location>
        <begin position="1"/>
        <end position="42"/>
    </location>
</feature>
<reference evidence="8" key="2">
    <citation type="submission" date="2003-01" db="EMBL/GenBank/DDBJ databases">
        <authorList>
            <person name="Citerne H."/>
        </authorList>
    </citation>
    <scope>NUCLEOTIDE SEQUENCE</scope>
    <source>
        <strain evidence="8">1</strain>
    </source>
</reference>
<feature type="non-terminal residue" evidence="8">
    <location>
        <position position="107"/>
    </location>
</feature>
<proteinExistence type="predicted"/>
<protein>
    <submittedName>
        <fullName evidence="8">LEGCYC</fullName>
    </submittedName>
</protein>